<evidence type="ECO:0000313" key="7">
    <source>
        <dbReference type="Proteomes" id="UP001630127"/>
    </source>
</evidence>
<name>A0ABD2XYJ8_9GENT</name>
<dbReference type="Pfam" id="PF04434">
    <property type="entry name" value="SWIM"/>
    <property type="match status" value="1"/>
</dbReference>
<dbReference type="InterPro" id="IPR006564">
    <property type="entry name" value="Znf_PMZ"/>
</dbReference>
<sequence>MEEYANDSDELKSYPSGEEESQKKHDHFPRFKASTNVDAPQFKVKMVFSTAEEFKMASSKRGFLDGYRNVLGLDGCHLRGPHKGGLLADVCIDPNNQLYPIAYAIVDIENKVTWTWFLCELIGDLQIKNQSKWTLIIDKQKGLIQAVNDLLPNVEHMICVRHMYNNFIKVYCGLALKDKIWAVARASTVNRMEKKKKEWMKKYNGKVCPKVLKKFEKIKDDAKACIPIHAGDWKYEIRTCSCRKWDLNGIPCSRAVSAIADTSEDLESFIHDCYSKEAYMRACGPIVNPLNGTATLEAVETAYFGEWGENDDTLNMVPDQLLFDMVDDVEHTHMTGQHRVASSSVGVDDSRVNVMRDRRPKASRGARDTSGGTK</sequence>
<evidence type="ECO:0000256" key="3">
    <source>
        <dbReference type="ARBA" id="ARBA00022833"/>
    </source>
</evidence>
<evidence type="ECO:0000256" key="2">
    <source>
        <dbReference type="ARBA" id="ARBA00022771"/>
    </source>
</evidence>
<dbReference type="SMART" id="SM00575">
    <property type="entry name" value="ZnF_PMZ"/>
    <property type="match status" value="1"/>
</dbReference>
<feature type="domain" description="Zinc finger PMZ-type" evidence="5">
    <location>
        <begin position="238"/>
        <end position="265"/>
    </location>
</feature>
<feature type="region of interest" description="Disordered" evidence="4">
    <location>
        <begin position="1"/>
        <end position="29"/>
    </location>
</feature>
<evidence type="ECO:0000256" key="1">
    <source>
        <dbReference type="ARBA" id="ARBA00022723"/>
    </source>
</evidence>
<keyword evidence="7" id="KW-1185">Reference proteome</keyword>
<evidence type="ECO:0000313" key="6">
    <source>
        <dbReference type="EMBL" id="KAL3500278.1"/>
    </source>
</evidence>
<gene>
    <name evidence="6" type="ORF">ACH5RR_039371</name>
</gene>
<evidence type="ECO:0000259" key="5">
    <source>
        <dbReference type="SMART" id="SM00575"/>
    </source>
</evidence>
<dbReference type="PANTHER" id="PTHR31973">
    <property type="entry name" value="POLYPROTEIN, PUTATIVE-RELATED"/>
    <property type="match status" value="1"/>
</dbReference>
<reference evidence="6 7" key="1">
    <citation type="submission" date="2024-11" db="EMBL/GenBank/DDBJ databases">
        <title>A near-complete genome assembly of Cinchona calisaya.</title>
        <authorList>
            <person name="Lian D.C."/>
            <person name="Zhao X.W."/>
            <person name="Wei L."/>
        </authorList>
    </citation>
    <scope>NUCLEOTIDE SEQUENCE [LARGE SCALE GENOMIC DNA]</scope>
    <source>
        <tissue evidence="6">Nenye</tissue>
    </source>
</reference>
<keyword evidence="3" id="KW-0862">Zinc</keyword>
<dbReference type="Pfam" id="PF10551">
    <property type="entry name" value="MULE"/>
    <property type="match status" value="1"/>
</dbReference>
<organism evidence="6 7">
    <name type="scientific">Cinchona calisaya</name>
    <dbReference type="NCBI Taxonomy" id="153742"/>
    <lineage>
        <taxon>Eukaryota</taxon>
        <taxon>Viridiplantae</taxon>
        <taxon>Streptophyta</taxon>
        <taxon>Embryophyta</taxon>
        <taxon>Tracheophyta</taxon>
        <taxon>Spermatophyta</taxon>
        <taxon>Magnoliopsida</taxon>
        <taxon>eudicotyledons</taxon>
        <taxon>Gunneridae</taxon>
        <taxon>Pentapetalae</taxon>
        <taxon>asterids</taxon>
        <taxon>lamiids</taxon>
        <taxon>Gentianales</taxon>
        <taxon>Rubiaceae</taxon>
        <taxon>Cinchonoideae</taxon>
        <taxon>Cinchoneae</taxon>
        <taxon>Cinchona</taxon>
    </lineage>
</organism>
<dbReference type="AlphaFoldDB" id="A0ABD2XYJ8"/>
<keyword evidence="2" id="KW-0863">Zinc-finger</keyword>
<dbReference type="PANTHER" id="PTHR31973:SF187">
    <property type="entry name" value="MUTATOR TRANSPOSASE MUDRA PROTEIN"/>
    <property type="match status" value="1"/>
</dbReference>
<feature type="region of interest" description="Disordered" evidence="4">
    <location>
        <begin position="336"/>
        <end position="374"/>
    </location>
</feature>
<protein>
    <recommendedName>
        <fullName evidence="5">Zinc finger PMZ-type domain-containing protein</fullName>
    </recommendedName>
</protein>
<comment type="caution">
    <text evidence="6">The sequence shown here is derived from an EMBL/GenBank/DDBJ whole genome shotgun (WGS) entry which is preliminary data.</text>
</comment>
<dbReference type="InterPro" id="IPR007527">
    <property type="entry name" value="Znf_SWIM"/>
</dbReference>
<dbReference type="EMBL" id="JBJUIK010000016">
    <property type="protein sequence ID" value="KAL3500278.1"/>
    <property type="molecule type" value="Genomic_DNA"/>
</dbReference>
<dbReference type="InterPro" id="IPR018289">
    <property type="entry name" value="MULE_transposase_dom"/>
</dbReference>
<feature type="compositionally biased region" description="Basic and acidic residues" evidence="4">
    <location>
        <begin position="348"/>
        <end position="357"/>
    </location>
</feature>
<dbReference type="Proteomes" id="UP001630127">
    <property type="component" value="Unassembled WGS sequence"/>
</dbReference>
<dbReference type="GO" id="GO:0008270">
    <property type="term" value="F:zinc ion binding"/>
    <property type="evidence" value="ECO:0007669"/>
    <property type="project" value="UniProtKB-KW"/>
</dbReference>
<proteinExistence type="predicted"/>
<keyword evidence="1" id="KW-0479">Metal-binding</keyword>
<evidence type="ECO:0000256" key="4">
    <source>
        <dbReference type="SAM" id="MobiDB-lite"/>
    </source>
</evidence>
<accession>A0ABD2XYJ8</accession>